<name>A0A2V3IZL9_9FLOR</name>
<dbReference type="InterPro" id="IPR011010">
    <property type="entry name" value="DNA_brk_join_enz"/>
</dbReference>
<dbReference type="GO" id="GO:0003677">
    <property type="term" value="F:DNA binding"/>
    <property type="evidence" value="ECO:0007669"/>
    <property type="project" value="InterPro"/>
</dbReference>
<reference evidence="2 3" key="1">
    <citation type="journal article" date="2018" name="Mol. Biol. Evol.">
        <title>Analysis of the draft genome of the red seaweed Gracilariopsis chorda provides insights into genome size evolution in Rhodophyta.</title>
        <authorList>
            <person name="Lee J."/>
            <person name="Yang E.C."/>
            <person name="Graf L."/>
            <person name="Yang J.H."/>
            <person name="Qiu H."/>
            <person name="Zel Zion U."/>
            <person name="Chan C.X."/>
            <person name="Stephens T.G."/>
            <person name="Weber A.P.M."/>
            <person name="Boo G.H."/>
            <person name="Boo S.M."/>
            <person name="Kim K.M."/>
            <person name="Shin Y."/>
            <person name="Jung M."/>
            <person name="Lee S.J."/>
            <person name="Yim H.S."/>
            <person name="Lee J.H."/>
            <person name="Bhattacharya D."/>
            <person name="Yoon H.S."/>
        </authorList>
    </citation>
    <scope>NUCLEOTIDE SEQUENCE [LARGE SCALE GENOMIC DNA]</scope>
    <source>
        <strain evidence="2 3">SKKU-2015</strain>
        <tissue evidence="2">Whole body</tissue>
    </source>
</reference>
<gene>
    <name evidence="2" type="ORF">BWQ96_02732</name>
</gene>
<protein>
    <recommendedName>
        <fullName evidence="4">Tyr recombinase domain-containing protein</fullName>
    </recommendedName>
</protein>
<dbReference type="Gene3D" id="1.10.443.10">
    <property type="entry name" value="Intergrase catalytic core"/>
    <property type="match status" value="1"/>
</dbReference>
<dbReference type="GO" id="GO:0015074">
    <property type="term" value="P:DNA integration"/>
    <property type="evidence" value="ECO:0007669"/>
    <property type="project" value="InterPro"/>
</dbReference>
<evidence type="ECO:0000313" key="2">
    <source>
        <dbReference type="EMBL" id="PXF47588.1"/>
    </source>
</evidence>
<accession>A0A2V3IZL9</accession>
<evidence type="ECO:0000313" key="3">
    <source>
        <dbReference type="Proteomes" id="UP000247409"/>
    </source>
</evidence>
<keyword evidence="1" id="KW-0233">DNA recombination</keyword>
<proteinExistence type="predicted"/>
<organism evidence="2 3">
    <name type="scientific">Gracilariopsis chorda</name>
    <dbReference type="NCBI Taxonomy" id="448386"/>
    <lineage>
        <taxon>Eukaryota</taxon>
        <taxon>Rhodophyta</taxon>
        <taxon>Florideophyceae</taxon>
        <taxon>Rhodymeniophycidae</taxon>
        <taxon>Gracilariales</taxon>
        <taxon>Gracilariaceae</taxon>
        <taxon>Gracilariopsis</taxon>
    </lineage>
</organism>
<dbReference type="Proteomes" id="UP000247409">
    <property type="component" value="Unassembled WGS sequence"/>
</dbReference>
<dbReference type="EMBL" id="NBIV01000023">
    <property type="protein sequence ID" value="PXF47588.1"/>
    <property type="molecule type" value="Genomic_DNA"/>
</dbReference>
<keyword evidence="3" id="KW-1185">Reference proteome</keyword>
<dbReference type="GO" id="GO:0006310">
    <property type="term" value="P:DNA recombination"/>
    <property type="evidence" value="ECO:0007669"/>
    <property type="project" value="UniProtKB-KW"/>
</dbReference>
<dbReference type="SUPFAM" id="SSF56349">
    <property type="entry name" value="DNA breaking-rejoining enzymes"/>
    <property type="match status" value="1"/>
</dbReference>
<dbReference type="AlphaFoldDB" id="A0A2V3IZL9"/>
<evidence type="ECO:0008006" key="4">
    <source>
        <dbReference type="Google" id="ProtNLM"/>
    </source>
</evidence>
<dbReference type="OrthoDB" id="5867182at2759"/>
<sequence>MEFNFSIVGYLLQSNQSQAAIARVVAWSGYLRASEVLNLTWALVALPGDPMLSYYPSETAGVCIKDTKTRPFQFVPISRKESVIVLAAYKRSTRPEARMQSKVFTLTYSAYHQQLQLACSILGLLDFRITSHLARIGRALHDFVAGKSAESIAIIGRWKDLSSL</sequence>
<dbReference type="InterPro" id="IPR013762">
    <property type="entry name" value="Integrase-like_cat_sf"/>
</dbReference>
<comment type="caution">
    <text evidence="2">The sequence shown here is derived from an EMBL/GenBank/DDBJ whole genome shotgun (WGS) entry which is preliminary data.</text>
</comment>
<evidence type="ECO:0000256" key="1">
    <source>
        <dbReference type="ARBA" id="ARBA00023172"/>
    </source>
</evidence>